<organism evidence="2 3">
    <name type="scientific">Sphaerosporella brunnea</name>
    <dbReference type="NCBI Taxonomy" id="1250544"/>
    <lineage>
        <taxon>Eukaryota</taxon>
        <taxon>Fungi</taxon>
        <taxon>Dikarya</taxon>
        <taxon>Ascomycota</taxon>
        <taxon>Pezizomycotina</taxon>
        <taxon>Pezizomycetes</taxon>
        <taxon>Pezizales</taxon>
        <taxon>Pyronemataceae</taxon>
        <taxon>Sphaerosporella</taxon>
    </lineage>
</organism>
<proteinExistence type="predicted"/>
<evidence type="ECO:0000313" key="3">
    <source>
        <dbReference type="Proteomes" id="UP000326924"/>
    </source>
</evidence>
<comment type="caution">
    <text evidence="2">The sequence shown here is derived from an EMBL/GenBank/DDBJ whole genome shotgun (WGS) entry which is preliminary data.</text>
</comment>
<reference evidence="2 3" key="1">
    <citation type="submission" date="2019-09" db="EMBL/GenBank/DDBJ databases">
        <title>Draft genome of the ectomycorrhizal ascomycete Sphaerosporella brunnea.</title>
        <authorList>
            <consortium name="DOE Joint Genome Institute"/>
            <person name="Benucci G.M."/>
            <person name="Marozzi G."/>
            <person name="Antonielli L."/>
            <person name="Sanchez S."/>
            <person name="Marco P."/>
            <person name="Wang X."/>
            <person name="Falini L.B."/>
            <person name="Barry K."/>
            <person name="Haridas S."/>
            <person name="Lipzen A."/>
            <person name="Labutti K."/>
            <person name="Grigoriev I.V."/>
            <person name="Murat C."/>
            <person name="Martin F."/>
            <person name="Albertini E."/>
            <person name="Donnini D."/>
            <person name="Bonito G."/>
        </authorList>
    </citation>
    <scope>NUCLEOTIDE SEQUENCE [LARGE SCALE GENOMIC DNA]</scope>
    <source>
        <strain evidence="2 3">Sb_GMNB300</strain>
    </source>
</reference>
<keyword evidence="1" id="KW-0472">Membrane</keyword>
<keyword evidence="1" id="KW-0812">Transmembrane</keyword>
<protein>
    <submittedName>
        <fullName evidence="2">Uncharacterized protein</fullName>
    </submittedName>
</protein>
<feature type="transmembrane region" description="Helical" evidence="1">
    <location>
        <begin position="41"/>
        <end position="61"/>
    </location>
</feature>
<keyword evidence="1" id="KW-1133">Transmembrane helix</keyword>
<name>A0A5J5EII7_9PEZI</name>
<dbReference type="AlphaFoldDB" id="A0A5J5EII7"/>
<keyword evidence="3" id="KW-1185">Reference proteome</keyword>
<feature type="transmembrane region" description="Helical" evidence="1">
    <location>
        <begin position="6"/>
        <end position="29"/>
    </location>
</feature>
<dbReference type="EMBL" id="VXIS01000336">
    <property type="protein sequence ID" value="KAA8894488.1"/>
    <property type="molecule type" value="Genomic_DNA"/>
</dbReference>
<feature type="transmembrane region" description="Helical" evidence="1">
    <location>
        <begin position="106"/>
        <end position="123"/>
    </location>
</feature>
<evidence type="ECO:0000256" key="1">
    <source>
        <dbReference type="SAM" id="Phobius"/>
    </source>
</evidence>
<accession>A0A5J5EII7</accession>
<feature type="transmembrane region" description="Helical" evidence="1">
    <location>
        <begin position="148"/>
        <end position="174"/>
    </location>
</feature>
<dbReference type="Proteomes" id="UP000326924">
    <property type="component" value="Unassembled WGS sequence"/>
</dbReference>
<feature type="transmembrane region" description="Helical" evidence="1">
    <location>
        <begin position="73"/>
        <end position="97"/>
    </location>
</feature>
<gene>
    <name evidence="2" type="ORF">FN846DRAFT_409822</name>
</gene>
<sequence>MLLRGISWGFICSSFVFSFTTAWNEGYVWDGRREMVQQHYLILWMILLRDSIHVHSFFVFLPPFFFFLCLTNLYASMCLCVCVRGVVFFFFFFFYFLSSLYQSGRLVFFSFFFSFFPCLIRFVKVSSPLGWPGEGEVLEAGKNKQIDWIWLFFFFFWMVAGSCVFFSAFFYSILDVPEKKFHLSTST</sequence>
<evidence type="ECO:0000313" key="2">
    <source>
        <dbReference type="EMBL" id="KAA8894488.1"/>
    </source>
</evidence>
<dbReference type="InParanoid" id="A0A5J5EII7"/>